<name>A0A9Q0M0Q6_BLOTA</name>
<dbReference type="SMART" id="SM00098">
    <property type="entry name" value="alkPPc"/>
    <property type="match status" value="1"/>
</dbReference>
<evidence type="ECO:0000256" key="4">
    <source>
        <dbReference type="ARBA" id="ARBA00022723"/>
    </source>
</evidence>
<feature type="binding site" evidence="9">
    <location>
        <position position="172"/>
    </location>
    <ligand>
        <name>Mg(2+)</name>
        <dbReference type="ChEBI" id="CHEBI:18420"/>
    </ligand>
</feature>
<feature type="binding site" evidence="9">
    <location>
        <position position="332"/>
    </location>
    <ligand>
        <name>Zn(2+)</name>
        <dbReference type="ChEBI" id="CHEBI:29105"/>
        <label>2</label>
    </ligand>
</feature>
<feature type="binding site" evidence="9">
    <location>
        <position position="374"/>
    </location>
    <ligand>
        <name>Zn(2+)</name>
        <dbReference type="ChEBI" id="CHEBI:29105"/>
        <label>2</label>
    </ligand>
</feature>
<feature type="signal peptide" evidence="13">
    <location>
        <begin position="1"/>
        <end position="21"/>
    </location>
</feature>
<dbReference type="OMA" id="EDAEFWH"/>
<dbReference type="EMBL" id="JAPWDV010000003">
    <property type="protein sequence ID" value="KAJ6216727.1"/>
    <property type="molecule type" value="Genomic_DNA"/>
</dbReference>
<keyword evidence="7 9" id="KW-0460">Magnesium</keyword>
<evidence type="ECO:0000256" key="1">
    <source>
        <dbReference type="ARBA" id="ARBA00005984"/>
    </source>
</evidence>
<dbReference type="GO" id="GO:0004035">
    <property type="term" value="F:alkaline phosphatase activity"/>
    <property type="evidence" value="ECO:0007669"/>
    <property type="project" value="UniProtKB-EC"/>
</dbReference>
<keyword evidence="12" id="KW-0812">Transmembrane</keyword>
<evidence type="ECO:0000256" key="2">
    <source>
        <dbReference type="ARBA" id="ARBA00012647"/>
    </source>
</evidence>
<feature type="binding site" evidence="9">
    <location>
        <position position="445"/>
    </location>
    <ligand>
        <name>Zn(2+)</name>
        <dbReference type="ChEBI" id="CHEBI:29105"/>
        <label>2</label>
    </ligand>
</feature>
<keyword evidence="15" id="KW-1185">Reference proteome</keyword>
<evidence type="ECO:0000256" key="12">
    <source>
        <dbReference type="SAM" id="Phobius"/>
    </source>
</evidence>
<evidence type="ECO:0000256" key="10">
    <source>
        <dbReference type="RuleBase" id="RU003946"/>
    </source>
</evidence>
<keyword evidence="6 9" id="KW-0862">Zinc</keyword>
<sequence length="516" mass="57157">MQVLSPMIVSILILIECVCSAQNVEDEQKESKYWNDLSEKALHESLKQQSLTKAKNAIIFLGDGMGVSTITSARTLRRQEEKMDKLEFETFPNVAMIKTYNVDYQVPDSAGTGTAYLTGVKTNMGVLGLNAKVPFGSEDCDLIWDNRVESIMMQALRDGKSIGIVTTTSITDATPAATYSHASSRYHEAWTPIKDKEGRCKDIARQLIEDQPGRNFSVILGGGIKNFLPETLNGSRKDDLDLFATWKKQKKEENLKDDEYVLVNDRSGLESVNYDRVKHLFGLFAKGNMLYDKERDDNTTEPDIVQMTEAAIKVLSKSPNGFFLLVEGGMIDKAHHLNRAYLSLYDTLAFNDAIEHTLNMVNLNETFVVVTADHSHGFTLNGYAKREESVFGHAQEVDADGVPYTTLLYATGPGHRDSTKGETLNDTSKIDYKQQAAISIPSATHGGEDVVAYAIGPMSHVMKSTQEQTYVAHSMMFATCVGPYKTEAHCKKSASLGLSSYGSLTIIIMLIGIMFR</sequence>
<feature type="binding site" evidence="9">
    <location>
        <position position="336"/>
    </location>
    <ligand>
        <name>Zn(2+)</name>
        <dbReference type="ChEBI" id="CHEBI:29105"/>
        <label>2</label>
    </ligand>
</feature>
<evidence type="ECO:0000256" key="5">
    <source>
        <dbReference type="ARBA" id="ARBA00022801"/>
    </source>
</evidence>
<evidence type="ECO:0000256" key="9">
    <source>
        <dbReference type="PIRSR" id="PIRSR601952-2"/>
    </source>
</evidence>
<keyword evidence="12" id="KW-0472">Membrane</keyword>
<evidence type="ECO:0000313" key="15">
    <source>
        <dbReference type="Proteomes" id="UP001142055"/>
    </source>
</evidence>
<organism evidence="14 15">
    <name type="scientific">Blomia tropicalis</name>
    <name type="common">Mite</name>
    <dbReference type="NCBI Taxonomy" id="40697"/>
    <lineage>
        <taxon>Eukaryota</taxon>
        <taxon>Metazoa</taxon>
        <taxon>Ecdysozoa</taxon>
        <taxon>Arthropoda</taxon>
        <taxon>Chelicerata</taxon>
        <taxon>Arachnida</taxon>
        <taxon>Acari</taxon>
        <taxon>Acariformes</taxon>
        <taxon>Sarcoptiformes</taxon>
        <taxon>Astigmata</taxon>
        <taxon>Glycyphagoidea</taxon>
        <taxon>Echimyopodidae</taxon>
        <taxon>Blomia</taxon>
    </lineage>
</organism>
<dbReference type="Proteomes" id="UP001142055">
    <property type="component" value="Chromosome 3"/>
</dbReference>
<evidence type="ECO:0000256" key="8">
    <source>
        <dbReference type="PIRSR" id="PIRSR601952-1"/>
    </source>
</evidence>
<dbReference type="PANTHER" id="PTHR11596:SF5">
    <property type="entry name" value="ALKALINE PHOSPHATASE"/>
    <property type="match status" value="1"/>
</dbReference>
<proteinExistence type="inferred from homology"/>
<feature type="binding site" evidence="9">
    <location>
        <position position="63"/>
    </location>
    <ligand>
        <name>Mg(2+)</name>
        <dbReference type="ChEBI" id="CHEBI:18420"/>
    </ligand>
</feature>
<dbReference type="PANTHER" id="PTHR11596">
    <property type="entry name" value="ALKALINE PHOSPHATASE"/>
    <property type="match status" value="1"/>
</dbReference>
<dbReference type="InterPro" id="IPR018299">
    <property type="entry name" value="Alkaline_phosphatase_AS"/>
</dbReference>
<dbReference type="Pfam" id="PF00245">
    <property type="entry name" value="Alk_phosphatase"/>
    <property type="match status" value="1"/>
</dbReference>
<keyword evidence="12" id="KW-1133">Transmembrane helix</keyword>
<dbReference type="PROSITE" id="PS00123">
    <property type="entry name" value="ALKALINE_PHOSPHATASE"/>
    <property type="match status" value="1"/>
</dbReference>
<comment type="similarity">
    <text evidence="1 10">Belongs to the alkaline phosphatase family.</text>
</comment>
<comment type="cofactor">
    <cofactor evidence="9">
        <name>Zn(2+)</name>
        <dbReference type="ChEBI" id="CHEBI:29105"/>
    </cofactor>
    <text evidence="9">Binds 2 Zn(2+) ions.</text>
</comment>
<feature type="active site" description="Phosphoserine intermediate" evidence="8">
    <location>
        <position position="109"/>
    </location>
</feature>
<dbReference type="PRINTS" id="PR00113">
    <property type="entry name" value="ALKPHPHTASE"/>
</dbReference>
<evidence type="ECO:0000256" key="7">
    <source>
        <dbReference type="ARBA" id="ARBA00022842"/>
    </source>
</evidence>
<protein>
    <recommendedName>
        <fullName evidence="2 11">Alkaline phosphatase</fullName>
        <ecNumber evidence="2 11">3.1.3.1</ecNumber>
    </recommendedName>
</protein>
<evidence type="ECO:0000313" key="14">
    <source>
        <dbReference type="EMBL" id="KAJ6216727.1"/>
    </source>
</evidence>
<accession>A0A9Q0M0Q6</accession>
<dbReference type="GO" id="GO:0046872">
    <property type="term" value="F:metal ion binding"/>
    <property type="evidence" value="ECO:0007669"/>
    <property type="project" value="UniProtKB-KW"/>
</dbReference>
<feature type="chain" id="PRO_5040153008" description="Alkaline phosphatase" evidence="13">
    <location>
        <begin position="22"/>
        <end position="516"/>
    </location>
</feature>
<feature type="binding site" evidence="9">
    <location>
        <position position="373"/>
    </location>
    <ligand>
        <name>Zn(2+)</name>
        <dbReference type="ChEBI" id="CHEBI:29105"/>
        <label>2</label>
    </ligand>
</feature>
<evidence type="ECO:0000256" key="13">
    <source>
        <dbReference type="SAM" id="SignalP"/>
    </source>
</evidence>
<dbReference type="InterPro" id="IPR001952">
    <property type="entry name" value="Alkaline_phosphatase"/>
</dbReference>
<comment type="caution">
    <text evidence="14">The sequence shown here is derived from an EMBL/GenBank/DDBJ whole genome shotgun (WGS) entry which is preliminary data.</text>
</comment>
<evidence type="ECO:0000256" key="3">
    <source>
        <dbReference type="ARBA" id="ARBA00022553"/>
    </source>
</evidence>
<comment type="catalytic activity">
    <reaction evidence="11">
        <text>a phosphate monoester + H2O = an alcohol + phosphate</text>
        <dbReference type="Rhea" id="RHEA:15017"/>
        <dbReference type="ChEBI" id="CHEBI:15377"/>
        <dbReference type="ChEBI" id="CHEBI:30879"/>
        <dbReference type="ChEBI" id="CHEBI:43474"/>
        <dbReference type="ChEBI" id="CHEBI:67140"/>
        <dbReference type="EC" id="3.1.3.1"/>
    </reaction>
</comment>
<dbReference type="EC" id="3.1.3.1" evidence="2 11"/>
<reference evidence="14" key="1">
    <citation type="submission" date="2022-12" db="EMBL/GenBank/DDBJ databases">
        <title>Genome assemblies of Blomia tropicalis.</title>
        <authorList>
            <person name="Cui Y."/>
        </authorList>
    </citation>
    <scope>NUCLEOTIDE SEQUENCE</scope>
    <source>
        <tissue evidence="14">Adult mites</tissue>
    </source>
</reference>
<dbReference type="CDD" id="cd16012">
    <property type="entry name" value="ALP"/>
    <property type="match status" value="1"/>
</dbReference>
<keyword evidence="13" id="KW-0732">Signal</keyword>
<gene>
    <name evidence="14" type="ORF">RDWZM_007884</name>
</gene>
<keyword evidence="5 11" id="KW-0378">Hydrolase</keyword>
<keyword evidence="3" id="KW-0597">Phosphoprotein</keyword>
<feature type="binding site" evidence="9">
    <location>
        <position position="174"/>
    </location>
    <ligand>
        <name>Mg(2+)</name>
        <dbReference type="ChEBI" id="CHEBI:18420"/>
    </ligand>
</feature>
<dbReference type="InterPro" id="IPR017850">
    <property type="entry name" value="Alkaline_phosphatase_core_sf"/>
</dbReference>
<feature type="binding site" evidence="9">
    <location>
        <position position="63"/>
    </location>
    <ligand>
        <name>Zn(2+)</name>
        <dbReference type="ChEBI" id="CHEBI:29105"/>
        <label>2</label>
    </ligand>
</feature>
<evidence type="ECO:0000256" key="11">
    <source>
        <dbReference type="RuleBase" id="RU003947"/>
    </source>
</evidence>
<dbReference type="Gene3D" id="3.40.720.10">
    <property type="entry name" value="Alkaline Phosphatase, subunit A"/>
    <property type="match status" value="1"/>
</dbReference>
<dbReference type="SUPFAM" id="SSF53649">
    <property type="entry name" value="Alkaline phosphatase-like"/>
    <property type="match status" value="1"/>
</dbReference>
<comment type="cofactor">
    <cofactor evidence="9">
        <name>Mg(2+)</name>
        <dbReference type="ChEBI" id="CHEBI:18420"/>
    </cofactor>
    <text evidence="9">Binds 1 Mg(2+) ion.</text>
</comment>
<feature type="binding site" evidence="9">
    <location>
        <position position="327"/>
    </location>
    <ligand>
        <name>Mg(2+)</name>
        <dbReference type="ChEBI" id="CHEBI:18420"/>
    </ligand>
</feature>
<keyword evidence="4 9" id="KW-0479">Metal-binding</keyword>
<feature type="transmembrane region" description="Helical" evidence="12">
    <location>
        <begin position="496"/>
        <end position="515"/>
    </location>
</feature>
<dbReference type="AlphaFoldDB" id="A0A9Q0M0Q6"/>
<evidence type="ECO:0000256" key="6">
    <source>
        <dbReference type="ARBA" id="ARBA00022833"/>
    </source>
</evidence>